<accession>A0A9W6GJE6</accession>
<evidence type="ECO:0000259" key="12">
    <source>
        <dbReference type="PROSITE" id="PS50885"/>
    </source>
</evidence>
<comment type="caution">
    <text evidence="13">The sequence shown here is derived from an EMBL/GenBank/DDBJ whole genome shotgun (WGS) entry which is preliminary data.</text>
</comment>
<dbReference type="FunFam" id="3.30.565.10:FF:000010">
    <property type="entry name" value="Sensor histidine kinase RcsC"/>
    <property type="match status" value="1"/>
</dbReference>
<evidence type="ECO:0000256" key="1">
    <source>
        <dbReference type="ARBA" id="ARBA00000085"/>
    </source>
</evidence>
<dbReference type="GO" id="GO:0000155">
    <property type="term" value="F:phosphorelay sensor kinase activity"/>
    <property type="evidence" value="ECO:0007669"/>
    <property type="project" value="InterPro"/>
</dbReference>
<feature type="domain" description="Histidine kinase" evidence="10">
    <location>
        <begin position="271"/>
        <end position="483"/>
    </location>
</feature>
<keyword evidence="9" id="KW-0472">Membrane</keyword>
<comment type="subcellular location">
    <subcellularLocation>
        <location evidence="2">Membrane</location>
    </subcellularLocation>
</comment>
<protein>
    <recommendedName>
        <fullName evidence="3">histidine kinase</fullName>
        <ecNumber evidence="3">2.7.13.3</ecNumber>
    </recommendedName>
</protein>
<dbReference type="Pfam" id="PF00072">
    <property type="entry name" value="Response_reg"/>
    <property type="match status" value="1"/>
</dbReference>
<dbReference type="InterPro" id="IPR003594">
    <property type="entry name" value="HATPase_dom"/>
</dbReference>
<evidence type="ECO:0000256" key="4">
    <source>
        <dbReference type="ARBA" id="ARBA00022553"/>
    </source>
</evidence>
<keyword evidence="7" id="KW-0902">Two-component regulatory system</keyword>
<sequence>MKGETSALYKIPFKMLLYTMAIGFFVYMAITTFVEGLFEKRVEDRVAALSSTLDWALTPLVDAEDAQGIERLFERLISTTQVDLLRIYDSECAIKYSTLPLEVGETTEKRFIEPIIKRGRIIVRNRNYSNHFYELAIPIKGKYLIRSEIAKNRHILYMRYDLEDEMEFHQYMKFVLLLISSFFLLLLFLLNVTLIKFHILSPLLIMKDGLAKVSEGDYTYKVETGRDKEVNELIRVFNKMSSKIRESSETLEKNKFEAERLNSLKDIFLANMTHELRTPLNSIMGYTELLLEDERDNFKRERLSSVVGAGDHLLGIINSILDFSKMDAKKLELATTPFNVRNLLKSVEDLFRLKANEKDLDFQIIRVGELPQYLVGDEGRIRQILINLISNAFKFTDSGHIHVRIEYNYRTLKGEVEDTGRGIEKEYQEKIFNSFEQVDLNHKGTGLGLSITKALCKLMKGDIEVKSTPGEGTTFSFHLTLPSTEEARESTPDYETLDSIMEESPVVSNGSIVEVEHEGKNKDSEFNILVAEDVRDNQLVLEMMLKKSQVNIDFADNGKEALELFRSGKKYDLFLLDIQMPVMNGFEVLAELKKSGEINIIHVVALTAYALKNETDKIREAGSDDILTKPLDKKKLRALIEDRKKRKRRRE</sequence>
<dbReference type="SUPFAM" id="SSF158472">
    <property type="entry name" value="HAMP domain-like"/>
    <property type="match status" value="1"/>
</dbReference>
<evidence type="ECO:0000259" key="11">
    <source>
        <dbReference type="PROSITE" id="PS50110"/>
    </source>
</evidence>
<dbReference type="PROSITE" id="PS50109">
    <property type="entry name" value="HIS_KIN"/>
    <property type="match status" value="1"/>
</dbReference>
<dbReference type="SUPFAM" id="SSF55874">
    <property type="entry name" value="ATPase domain of HSP90 chaperone/DNA topoisomerase II/histidine kinase"/>
    <property type="match status" value="1"/>
</dbReference>
<reference evidence="13" key="1">
    <citation type="submission" date="2022-12" db="EMBL/GenBank/DDBJ databases">
        <title>Reference genome sequencing for broad-spectrum identification of bacterial and archaeal isolates by mass spectrometry.</title>
        <authorList>
            <person name="Sekiguchi Y."/>
            <person name="Tourlousse D.M."/>
        </authorList>
    </citation>
    <scope>NUCLEOTIDE SEQUENCE</scope>
    <source>
        <strain evidence="13">10succ1</strain>
    </source>
</reference>
<evidence type="ECO:0000259" key="10">
    <source>
        <dbReference type="PROSITE" id="PS50109"/>
    </source>
</evidence>
<dbReference type="Proteomes" id="UP001144471">
    <property type="component" value="Unassembled WGS sequence"/>
</dbReference>
<dbReference type="Gene3D" id="6.10.340.10">
    <property type="match status" value="1"/>
</dbReference>
<dbReference type="SMART" id="SM00387">
    <property type="entry name" value="HATPase_c"/>
    <property type="match status" value="1"/>
</dbReference>
<dbReference type="CDD" id="cd17546">
    <property type="entry name" value="REC_hyHK_CKI1_RcsC-like"/>
    <property type="match status" value="1"/>
</dbReference>
<dbReference type="EMBL" id="BSDY01000001">
    <property type="protein sequence ID" value="GLI54846.1"/>
    <property type="molecule type" value="Genomic_DNA"/>
</dbReference>
<dbReference type="InterPro" id="IPR036097">
    <property type="entry name" value="HisK_dim/P_sf"/>
</dbReference>
<feature type="modified residue" description="4-aspartylphosphate" evidence="8">
    <location>
        <position position="577"/>
    </location>
</feature>
<dbReference type="Pfam" id="PF02518">
    <property type="entry name" value="HATPase_c"/>
    <property type="match status" value="1"/>
</dbReference>
<dbReference type="SMART" id="SM00304">
    <property type="entry name" value="HAMP"/>
    <property type="match status" value="1"/>
</dbReference>
<dbReference type="PROSITE" id="PS50885">
    <property type="entry name" value="HAMP"/>
    <property type="match status" value="1"/>
</dbReference>
<feature type="transmembrane region" description="Helical" evidence="9">
    <location>
        <begin position="174"/>
        <end position="195"/>
    </location>
</feature>
<dbReference type="InterPro" id="IPR036890">
    <property type="entry name" value="HATPase_C_sf"/>
</dbReference>
<feature type="transmembrane region" description="Helical" evidence="9">
    <location>
        <begin position="15"/>
        <end position="38"/>
    </location>
</feature>
<dbReference type="InterPro" id="IPR011006">
    <property type="entry name" value="CheY-like_superfamily"/>
</dbReference>
<keyword evidence="14" id="KW-1185">Reference proteome</keyword>
<dbReference type="SMART" id="SM00448">
    <property type="entry name" value="REC"/>
    <property type="match status" value="1"/>
</dbReference>
<dbReference type="CDD" id="cd00082">
    <property type="entry name" value="HisKA"/>
    <property type="match status" value="1"/>
</dbReference>
<gene>
    <name evidence="13" type="ORF">PM10SUCC1_03610</name>
</gene>
<evidence type="ECO:0000313" key="13">
    <source>
        <dbReference type="EMBL" id="GLI54846.1"/>
    </source>
</evidence>
<keyword evidence="9" id="KW-1133">Transmembrane helix</keyword>
<keyword evidence="9" id="KW-0812">Transmembrane</keyword>
<keyword evidence="5" id="KW-0808">Transferase</keyword>
<dbReference type="GO" id="GO:0016020">
    <property type="term" value="C:membrane"/>
    <property type="evidence" value="ECO:0007669"/>
    <property type="project" value="UniProtKB-SubCell"/>
</dbReference>
<dbReference type="Gene3D" id="1.10.287.130">
    <property type="match status" value="1"/>
</dbReference>
<dbReference type="InterPro" id="IPR001789">
    <property type="entry name" value="Sig_transdc_resp-reg_receiver"/>
</dbReference>
<dbReference type="RefSeq" id="WP_281832917.1">
    <property type="nucleotide sequence ID" value="NZ_BSDY01000001.1"/>
</dbReference>
<dbReference type="InterPro" id="IPR004358">
    <property type="entry name" value="Sig_transdc_His_kin-like_C"/>
</dbReference>
<dbReference type="SMART" id="SM00388">
    <property type="entry name" value="HisKA"/>
    <property type="match status" value="1"/>
</dbReference>
<dbReference type="InterPro" id="IPR005467">
    <property type="entry name" value="His_kinase_dom"/>
</dbReference>
<dbReference type="Pfam" id="PF00672">
    <property type="entry name" value="HAMP"/>
    <property type="match status" value="1"/>
</dbReference>
<evidence type="ECO:0000256" key="9">
    <source>
        <dbReference type="SAM" id="Phobius"/>
    </source>
</evidence>
<dbReference type="PANTHER" id="PTHR45339:SF1">
    <property type="entry name" value="HYBRID SIGNAL TRANSDUCTION HISTIDINE KINASE J"/>
    <property type="match status" value="1"/>
</dbReference>
<dbReference type="InterPro" id="IPR003660">
    <property type="entry name" value="HAMP_dom"/>
</dbReference>
<dbReference type="CDD" id="cd06225">
    <property type="entry name" value="HAMP"/>
    <property type="match status" value="1"/>
</dbReference>
<dbReference type="EC" id="2.7.13.3" evidence="3"/>
<keyword evidence="4 8" id="KW-0597">Phosphoprotein</keyword>
<evidence type="ECO:0000256" key="6">
    <source>
        <dbReference type="ARBA" id="ARBA00022777"/>
    </source>
</evidence>
<organism evidence="13 14">
    <name type="scientific">Propionigenium maris DSM 9537</name>
    <dbReference type="NCBI Taxonomy" id="1123000"/>
    <lineage>
        <taxon>Bacteria</taxon>
        <taxon>Fusobacteriati</taxon>
        <taxon>Fusobacteriota</taxon>
        <taxon>Fusobacteriia</taxon>
        <taxon>Fusobacteriales</taxon>
        <taxon>Fusobacteriaceae</taxon>
        <taxon>Propionigenium</taxon>
    </lineage>
</organism>
<keyword evidence="6" id="KW-0418">Kinase</keyword>
<dbReference type="Pfam" id="PF00512">
    <property type="entry name" value="HisKA"/>
    <property type="match status" value="1"/>
</dbReference>
<dbReference type="SUPFAM" id="SSF47384">
    <property type="entry name" value="Homodimeric domain of signal transducing histidine kinase"/>
    <property type="match status" value="1"/>
</dbReference>
<dbReference type="PROSITE" id="PS50110">
    <property type="entry name" value="RESPONSE_REGULATORY"/>
    <property type="match status" value="1"/>
</dbReference>
<dbReference type="Gene3D" id="3.30.565.10">
    <property type="entry name" value="Histidine kinase-like ATPase, C-terminal domain"/>
    <property type="match status" value="1"/>
</dbReference>
<evidence type="ECO:0000256" key="3">
    <source>
        <dbReference type="ARBA" id="ARBA00012438"/>
    </source>
</evidence>
<evidence type="ECO:0000256" key="7">
    <source>
        <dbReference type="ARBA" id="ARBA00023012"/>
    </source>
</evidence>
<dbReference type="SUPFAM" id="SSF52172">
    <property type="entry name" value="CheY-like"/>
    <property type="match status" value="1"/>
</dbReference>
<dbReference type="PANTHER" id="PTHR45339">
    <property type="entry name" value="HYBRID SIGNAL TRANSDUCTION HISTIDINE KINASE J"/>
    <property type="match status" value="1"/>
</dbReference>
<evidence type="ECO:0000313" key="14">
    <source>
        <dbReference type="Proteomes" id="UP001144471"/>
    </source>
</evidence>
<name>A0A9W6GJE6_9FUSO</name>
<dbReference type="CDD" id="cd16922">
    <property type="entry name" value="HATPase_EvgS-ArcB-TorS-like"/>
    <property type="match status" value="1"/>
</dbReference>
<dbReference type="Gene3D" id="3.40.50.2300">
    <property type="match status" value="1"/>
</dbReference>
<feature type="domain" description="Response regulatory" evidence="11">
    <location>
        <begin position="527"/>
        <end position="644"/>
    </location>
</feature>
<dbReference type="InterPro" id="IPR003661">
    <property type="entry name" value="HisK_dim/P_dom"/>
</dbReference>
<evidence type="ECO:0000256" key="2">
    <source>
        <dbReference type="ARBA" id="ARBA00004370"/>
    </source>
</evidence>
<comment type="catalytic activity">
    <reaction evidence="1">
        <text>ATP + protein L-histidine = ADP + protein N-phospho-L-histidine.</text>
        <dbReference type="EC" id="2.7.13.3"/>
    </reaction>
</comment>
<evidence type="ECO:0000256" key="5">
    <source>
        <dbReference type="ARBA" id="ARBA00022679"/>
    </source>
</evidence>
<proteinExistence type="predicted"/>
<dbReference type="AlphaFoldDB" id="A0A9W6GJE6"/>
<feature type="domain" description="HAMP" evidence="12">
    <location>
        <begin position="197"/>
        <end position="249"/>
    </location>
</feature>
<dbReference type="PRINTS" id="PR00344">
    <property type="entry name" value="BCTRLSENSOR"/>
</dbReference>
<evidence type="ECO:0000256" key="8">
    <source>
        <dbReference type="PROSITE-ProRule" id="PRU00169"/>
    </source>
</evidence>